<feature type="compositionally biased region" description="Low complexity" evidence="4">
    <location>
        <begin position="39"/>
        <end position="49"/>
    </location>
</feature>
<dbReference type="Gene3D" id="3.40.50.1470">
    <property type="entry name" value="Peptidyl-tRNA hydrolase"/>
    <property type="match status" value="1"/>
</dbReference>
<dbReference type="PANTHER" id="PTHR17224:SF1">
    <property type="entry name" value="PEPTIDYL-TRNA HYDROLASE"/>
    <property type="match status" value="1"/>
</dbReference>
<gene>
    <name evidence="5" type="ORF">DRE_05188</name>
</gene>
<reference evidence="5 6" key="1">
    <citation type="submission" date="2013-05" db="EMBL/GenBank/DDBJ databases">
        <title>Drechslerella stenobrocha genome reveals carnivorous origination and mechanical trapping mechanism of predatory fungi.</title>
        <authorList>
            <person name="Liu X."/>
            <person name="Zhang W."/>
            <person name="Liu K."/>
        </authorList>
    </citation>
    <scope>NUCLEOTIDE SEQUENCE [LARGE SCALE GENOMIC DNA]</scope>
    <source>
        <strain evidence="5 6">248</strain>
    </source>
</reference>
<protein>
    <recommendedName>
        <fullName evidence="7">Peptidyl-tRNA hydrolase</fullName>
    </recommendedName>
</protein>
<dbReference type="GO" id="GO:0004045">
    <property type="term" value="F:peptidyl-tRNA hydrolase activity"/>
    <property type="evidence" value="ECO:0007669"/>
    <property type="project" value="InterPro"/>
</dbReference>
<dbReference type="PANTHER" id="PTHR17224">
    <property type="entry name" value="PEPTIDYL-TRNA HYDROLASE"/>
    <property type="match status" value="1"/>
</dbReference>
<keyword evidence="2" id="KW-0378">Hydrolase</keyword>
<feature type="compositionally biased region" description="Pro residues" evidence="4">
    <location>
        <begin position="50"/>
        <end position="60"/>
    </location>
</feature>
<dbReference type="InterPro" id="IPR001328">
    <property type="entry name" value="Pept_tRNA_hydro"/>
</dbReference>
<proteinExistence type="predicted"/>
<feature type="compositionally biased region" description="Basic residues" evidence="4">
    <location>
        <begin position="1"/>
        <end position="11"/>
    </location>
</feature>
<dbReference type="Proteomes" id="UP000024837">
    <property type="component" value="Unassembled WGS sequence"/>
</dbReference>
<dbReference type="NCBIfam" id="TIGR00447">
    <property type="entry name" value="pth"/>
    <property type="match status" value="1"/>
</dbReference>
<evidence type="ECO:0000256" key="2">
    <source>
        <dbReference type="ARBA" id="ARBA00022801"/>
    </source>
</evidence>
<sequence>MGIKGRRRQRQRREQQQQHILDQNQHSSDETTCETAEFSPSSSSTSPLLSLPPPPPPPSPAVEMPIARHILLCAIGNPGALLATRHSAAHILLPHLASTPLSPSRRHGGPTATGPALETESLSYTTTIFQSTSFMNLSGPAVAKAWKTFKTSPGITPLNSLLVILHDELEVAVGRAKYKKGGSAGGHNGLSSIAASLPDVTIHKIGLGISRPKSHERDDVADYVLRPMPHKDVERMVETALPQVLEFLRRLGTGKLG</sequence>
<dbReference type="OrthoDB" id="1711136at2759"/>
<dbReference type="AlphaFoldDB" id="W7HZI6"/>
<dbReference type="Pfam" id="PF01195">
    <property type="entry name" value="Pept_tRNA_hydro"/>
    <property type="match status" value="1"/>
</dbReference>
<dbReference type="HOGENOM" id="CLU_062456_2_0_1"/>
<evidence type="ECO:0000313" key="5">
    <source>
        <dbReference type="EMBL" id="EWC45627.1"/>
    </source>
</evidence>
<keyword evidence="6" id="KW-1185">Reference proteome</keyword>
<organism evidence="5 6">
    <name type="scientific">Drechslerella stenobrocha 248</name>
    <dbReference type="NCBI Taxonomy" id="1043628"/>
    <lineage>
        <taxon>Eukaryota</taxon>
        <taxon>Fungi</taxon>
        <taxon>Dikarya</taxon>
        <taxon>Ascomycota</taxon>
        <taxon>Pezizomycotina</taxon>
        <taxon>Orbiliomycetes</taxon>
        <taxon>Orbiliales</taxon>
        <taxon>Orbiliaceae</taxon>
        <taxon>Drechslerella</taxon>
    </lineage>
</organism>
<evidence type="ECO:0000256" key="3">
    <source>
        <dbReference type="ARBA" id="ARBA00022884"/>
    </source>
</evidence>
<name>W7HZI6_9PEZI</name>
<keyword evidence="3" id="KW-0694">RNA-binding</keyword>
<dbReference type="GO" id="GO:0000049">
    <property type="term" value="F:tRNA binding"/>
    <property type="evidence" value="ECO:0007669"/>
    <property type="project" value="UniProtKB-KW"/>
</dbReference>
<keyword evidence="1" id="KW-0820">tRNA-binding</keyword>
<dbReference type="InterPro" id="IPR036416">
    <property type="entry name" value="Pept_tRNA_hydro_sf"/>
</dbReference>
<evidence type="ECO:0000256" key="4">
    <source>
        <dbReference type="SAM" id="MobiDB-lite"/>
    </source>
</evidence>
<evidence type="ECO:0000256" key="1">
    <source>
        <dbReference type="ARBA" id="ARBA00022555"/>
    </source>
</evidence>
<evidence type="ECO:0008006" key="7">
    <source>
        <dbReference type="Google" id="ProtNLM"/>
    </source>
</evidence>
<feature type="region of interest" description="Disordered" evidence="4">
    <location>
        <begin position="1"/>
        <end position="62"/>
    </location>
</feature>
<dbReference type="EMBL" id="KI966425">
    <property type="protein sequence ID" value="EWC45627.1"/>
    <property type="molecule type" value="Genomic_DNA"/>
</dbReference>
<accession>W7HZI6</accession>
<dbReference type="SUPFAM" id="SSF53178">
    <property type="entry name" value="Peptidyl-tRNA hydrolase-like"/>
    <property type="match status" value="1"/>
</dbReference>
<evidence type="ECO:0000313" key="6">
    <source>
        <dbReference type="Proteomes" id="UP000024837"/>
    </source>
</evidence>
<feature type="region of interest" description="Disordered" evidence="4">
    <location>
        <begin position="98"/>
        <end position="117"/>
    </location>
</feature>